<dbReference type="AlphaFoldDB" id="A0A1G2R1S3"/>
<dbReference type="Proteomes" id="UP000179258">
    <property type="component" value="Unassembled WGS sequence"/>
</dbReference>
<reference evidence="2 3" key="1">
    <citation type="journal article" date="2016" name="Nat. Commun.">
        <title>Thousands of microbial genomes shed light on interconnected biogeochemical processes in an aquifer system.</title>
        <authorList>
            <person name="Anantharaman K."/>
            <person name="Brown C.T."/>
            <person name="Hug L.A."/>
            <person name="Sharon I."/>
            <person name="Castelle C.J."/>
            <person name="Probst A.J."/>
            <person name="Thomas B.C."/>
            <person name="Singh A."/>
            <person name="Wilkins M.J."/>
            <person name="Karaoz U."/>
            <person name="Brodie E.L."/>
            <person name="Williams K.H."/>
            <person name="Hubbard S.S."/>
            <person name="Banfield J.F."/>
        </authorList>
    </citation>
    <scope>NUCLEOTIDE SEQUENCE [LARGE SCALE GENOMIC DNA]</scope>
</reference>
<organism evidence="2 3">
    <name type="scientific">Candidatus Wildermuthbacteria bacterium RIFCSPHIGHO2_02_FULL_47_17</name>
    <dbReference type="NCBI Taxonomy" id="1802452"/>
    <lineage>
        <taxon>Bacteria</taxon>
        <taxon>Candidatus Wildermuthiibacteriota</taxon>
    </lineage>
</organism>
<comment type="caution">
    <text evidence="2">The sequence shown here is derived from an EMBL/GenBank/DDBJ whole genome shotgun (WGS) entry which is preliminary data.</text>
</comment>
<name>A0A1G2R1S3_9BACT</name>
<accession>A0A1G2R1S3</accession>
<protein>
    <submittedName>
        <fullName evidence="2">Uncharacterized protein</fullName>
    </submittedName>
</protein>
<proteinExistence type="predicted"/>
<dbReference type="EMBL" id="MHTX01000051">
    <property type="protein sequence ID" value="OHA66825.1"/>
    <property type="molecule type" value="Genomic_DNA"/>
</dbReference>
<gene>
    <name evidence="2" type="ORF">A3D59_00110</name>
</gene>
<evidence type="ECO:0000313" key="2">
    <source>
        <dbReference type="EMBL" id="OHA66825.1"/>
    </source>
</evidence>
<evidence type="ECO:0000313" key="3">
    <source>
        <dbReference type="Proteomes" id="UP000179258"/>
    </source>
</evidence>
<evidence type="ECO:0000256" key="1">
    <source>
        <dbReference type="SAM" id="MobiDB-lite"/>
    </source>
</evidence>
<feature type="region of interest" description="Disordered" evidence="1">
    <location>
        <begin position="1"/>
        <end position="21"/>
    </location>
</feature>
<sequence>MVADPKSMYQKSDTISGGTAGAITHTRQTGQLVGGSDHIQKGFDSLRGLQNILSSGTQISSGDLQKISYMLGELQKALSGLVAKKK</sequence>